<evidence type="ECO:0000313" key="10">
    <source>
        <dbReference type="Proteomes" id="UP001497516"/>
    </source>
</evidence>
<evidence type="ECO:0000313" key="9">
    <source>
        <dbReference type="EMBL" id="CAL1363354.1"/>
    </source>
</evidence>
<feature type="region of interest" description="Disordered" evidence="8">
    <location>
        <begin position="51"/>
        <end position="80"/>
    </location>
</feature>
<evidence type="ECO:0000256" key="3">
    <source>
        <dbReference type="ARBA" id="ARBA00022473"/>
    </source>
</evidence>
<keyword evidence="6" id="KW-1015">Disulfide bond</keyword>
<dbReference type="AlphaFoldDB" id="A0AAV2D1C8"/>
<keyword evidence="3 7" id="KW-0217">Developmental protein</keyword>
<name>A0AAV2D1C8_9ROSI</name>
<gene>
    <name evidence="9" type="ORF">LTRI10_LOCUS9882</name>
</gene>
<dbReference type="InterPro" id="IPR039455">
    <property type="entry name" value="EPFL"/>
</dbReference>
<dbReference type="EMBL" id="OZ034814">
    <property type="protein sequence ID" value="CAL1363354.1"/>
    <property type="molecule type" value="Genomic_DNA"/>
</dbReference>
<protein>
    <recommendedName>
        <fullName evidence="7">Epidermal patterning factor-like protein</fullName>
    </recommendedName>
</protein>
<organism evidence="9 10">
    <name type="scientific">Linum trigynum</name>
    <dbReference type="NCBI Taxonomy" id="586398"/>
    <lineage>
        <taxon>Eukaryota</taxon>
        <taxon>Viridiplantae</taxon>
        <taxon>Streptophyta</taxon>
        <taxon>Embryophyta</taxon>
        <taxon>Tracheophyta</taxon>
        <taxon>Spermatophyta</taxon>
        <taxon>Magnoliopsida</taxon>
        <taxon>eudicotyledons</taxon>
        <taxon>Gunneridae</taxon>
        <taxon>Pentapetalae</taxon>
        <taxon>rosids</taxon>
        <taxon>fabids</taxon>
        <taxon>Malpighiales</taxon>
        <taxon>Linaceae</taxon>
        <taxon>Linum</taxon>
    </lineage>
</organism>
<dbReference type="Proteomes" id="UP001497516">
    <property type="component" value="Chromosome 10"/>
</dbReference>
<sequence length="141" mass="15331">MMKLQVFGSSHGGDKHVVQLMLVLMVMITMASQGIQGRSLRRVVPFTTAEEEVGGPIRRSDERSVNPKVDGRAGTAGGEKEATKILQAHPTGSTLPDCSHACGPCFPCKRVMVSFKCSVNESCPIVYRCMCQGKYYHVPSN</sequence>
<feature type="compositionally biased region" description="Basic and acidic residues" evidence="8">
    <location>
        <begin position="58"/>
        <end position="71"/>
    </location>
</feature>
<reference evidence="9 10" key="1">
    <citation type="submission" date="2024-04" db="EMBL/GenBank/DDBJ databases">
        <authorList>
            <person name="Fracassetti M."/>
        </authorList>
    </citation>
    <scope>NUCLEOTIDE SEQUENCE [LARGE SCALE GENOMIC DNA]</scope>
</reference>
<keyword evidence="4 7" id="KW-0964">Secreted</keyword>
<comment type="function">
    <text evidence="7">Controls stomatal patterning.</text>
</comment>
<comment type="similarity">
    <text evidence="2 7">Belongs to the plant cysteine rich small secretory peptide family. Epidermal patterning factor subfamily.</text>
</comment>
<evidence type="ECO:0000256" key="4">
    <source>
        <dbReference type="ARBA" id="ARBA00022525"/>
    </source>
</evidence>
<dbReference type="Pfam" id="PF17181">
    <property type="entry name" value="EPF"/>
    <property type="match status" value="1"/>
</dbReference>
<proteinExistence type="inferred from homology"/>
<evidence type="ECO:0000256" key="2">
    <source>
        <dbReference type="ARBA" id="ARBA00008127"/>
    </source>
</evidence>
<accession>A0AAV2D1C8</accession>
<evidence type="ECO:0000256" key="7">
    <source>
        <dbReference type="RuleBase" id="RU367102"/>
    </source>
</evidence>
<dbReference type="PANTHER" id="PTHR33109:SF6">
    <property type="entry name" value="EPIDERMAL PATTERNING FACTOR-LIKE PROTEIN 7-RELATED"/>
    <property type="match status" value="1"/>
</dbReference>
<evidence type="ECO:0000256" key="1">
    <source>
        <dbReference type="ARBA" id="ARBA00004613"/>
    </source>
</evidence>
<evidence type="ECO:0000256" key="8">
    <source>
        <dbReference type="SAM" id="MobiDB-lite"/>
    </source>
</evidence>
<evidence type="ECO:0000256" key="5">
    <source>
        <dbReference type="ARBA" id="ARBA00022729"/>
    </source>
</evidence>
<keyword evidence="5" id="KW-0732">Signal</keyword>
<comment type="subcellular location">
    <subcellularLocation>
        <location evidence="1 7">Secreted</location>
    </subcellularLocation>
</comment>
<dbReference type="GO" id="GO:0010052">
    <property type="term" value="P:guard cell differentiation"/>
    <property type="evidence" value="ECO:0007669"/>
    <property type="project" value="UniProtKB-UniRule"/>
</dbReference>
<dbReference type="GO" id="GO:0005576">
    <property type="term" value="C:extracellular region"/>
    <property type="evidence" value="ECO:0007669"/>
    <property type="project" value="UniProtKB-SubCell"/>
</dbReference>
<dbReference type="PANTHER" id="PTHR33109">
    <property type="entry name" value="EPIDERMAL PATTERNING FACTOR-LIKE PROTEIN 4"/>
    <property type="match status" value="1"/>
</dbReference>
<evidence type="ECO:0000256" key="6">
    <source>
        <dbReference type="ARBA" id="ARBA00023157"/>
    </source>
</evidence>
<keyword evidence="10" id="KW-1185">Reference proteome</keyword>